<evidence type="ECO:0000256" key="4">
    <source>
        <dbReference type="ARBA" id="ARBA00022692"/>
    </source>
</evidence>
<protein>
    <recommendedName>
        <fullName evidence="14">Glycosyl transferase 64 domain-containing protein</fullName>
    </recommendedName>
</protein>
<dbReference type="InterPro" id="IPR029044">
    <property type="entry name" value="Nucleotide-diphossugar_trans"/>
</dbReference>
<dbReference type="AlphaFoldDB" id="A0A2A2J829"/>
<name>A0A2A2J829_9BILA</name>
<organism evidence="12 13">
    <name type="scientific">Diploscapter pachys</name>
    <dbReference type="NCBI Taxonomy" id="2018661"/>
    <lineage>
        <taxon>Eukaryota</taxon>
        <taxon>Metazoa</taxon>
        <taxon>Ecdysozoa</taxon>
        <taxon>Nematoda</taxon>
        <taxon>Chromadorea</taxon>
        <taxon>Rhabditida</taxon>
        <taxon>Rhabditina</taxon>
        <taxon>Rhabditomorpha</taxon>
        <taxon>Rhabditoidea</taxon>
        <taxon>Rhabditidae</taxon>
        <taxon>Diploscapter</taxon>
    </lineage>
</organism>
<evidence type="ECO:0000256" key="7">
    <source>
        <dbReference type="ARBA" id="ARBA00023136"/>
    </source>
</evidence>
<dbReference type="InterPro" id="IPR040911">
    <property type="entry name" value="Exostosin_GT47"/>
</dbReference>
<dbReference type="PANTHER" id="PTHR48261:SF4">
    <property type="entry name" value="EXOSTOSIN LIKE GLYCOSYLTRANSFERASE 3"/>
    <property type="match status" value="1"/>
</dbReference>
<keyword evidence="13" id="KW-1185">Reference proteome</keyword>
<keyword evidence="6 9" id="KW-1133">Transmembrane helix</keyword>
<dbReference type="Proteomes" id="UP000218231">
    <property type="component" value="Unassembled WGS sequence"/>
</dbReference>
<dbReference type="GO" id="GO:0016757">
    <property type="term" value="F:glycosyltransferase activity"/>
    <property type="evidence" value="ECO:0007669"/>
    <property type="project" value="InterPro"/>
</dbReference>
<comment type="caution">
    <text evidence="12">The sequence shown here is derived from an EMBL/GenBank/DDBJ whole genome shotgun (WGS) entry which is preliminary data.</text>
</comment>
<dbReference type="SUPFAM" id="SSF53448">
    <property type="entry name" value="Nucleotide-diphospho-sugar transferases"/>
    <property type="match status" value="1"/>
</dbReference>
<sequence>MSLQFSKQNDAISSRFFRKLIRDKTIIFLIAFLIYSYFIYYLASNGSCRELGFEELEPNDYDLGCNGYPLDYRVKDQQSRCSISNFMPIYIHKSSNSFNSWIENFKTEGNVVESIEEACISIYLSESGLVDLSEFSPNLIVLNFGLNQLTFKTTVSNYIAVQSNNHRRHIDFATYLNVSDFDDDLWKEPPPLLPYTRKNFILYYIDIDGEDSLTSTDISTLLTSSKRSQDTIEILQCSGENSKCSNDTVRASTFQSSIFCILSSVQLFQRRFYESLQSGCIPVVLSSSQILPFEDQIDWRLASIKVPRARFPEIHFILRSYSMSDVLEMRRQGRIFVETYLADKREDKNFERVRAKPLFNNSFTSPQSVIPASPIYEEEYLGPLESSYDSPSHLHNFSSLNIYSHKLWNEFPMSAFGSSLEFLPIAYQPPTEVEFYPDSLEGFRPIEPGSGVEFSRALGGNLQREQFTVVLLTYNRDAVLSASLERLNRMPYLNKVIVIWNNIDREPPLSWPKLHVSVEFLKMTKNSLNNRFVPWDRIKTEAVFSLDDDIDLRQHEIILAFRIWRENRDRIVGFPARFHSRYNDLMYYNSNHTCQMSMILTGAAFIHKAYLYAYTFSMPSAIRKHVDEVTNCEDIAMNFLVSHLTRKPPIKTTSRWTLK</sequence>
<dbReference type="InterPro" id="IPR004263">
    <property type="entry name" value="Exostosin"/>
</dbReference>
<evidence type="ECO:0000256" key="3">
    <source>
        <dbReference type="ARBA" id="ARBA00022679"/>
    </source>
</evidence>
<dbReference type="PANTHER" id="PTHR48261">
    <property type="entry name" value="ACETYLGLUCOSAMINYLTRANSFERASE"/>
    <property type="match status" value="1"/>
</dbReference>
<reference evidence="12 13" key="1">
    <citation type="journal article" date="2017" name="Curr. Biol.">
        <title>Genome architecture and evolution of a unichromosomal asexual nematode.</title>
        <authorList>
            <person name="Fradin H."/>
            <person name="Zegar C."/>
            <person name="Gutwein M."/>
            <person name="Lucas J."/>
            <person name="Kovtun M."/>
            <person name="Corcoran D."/>
            <person name="Baugh L.R."/>
            <person name="Kiontke K."/>
            <person name="Gunsalus K."/>
            <person name="Fitch D.H."/>
            <person name="Piano F."/>
        </authorList>
    </citation>
    <scope>NUCLEOTIDE SEQUENCE [LARGE SCALE GENOMIC DNA]</scope>
    <source>
        <strain evidence="12">PF1309</strain>
    </source>
</reference>
<evidence type="ECO:0000256" key="2">
    <source>
        <dbReference type="ARBA" id="ARBA00010271"/>
    </source>
</evidence>
<comment type="similarity">
    <text evidence="2">Belongs to the glycosyltransferase 47 family.</text>
</comment>
<feature type="domain" description="Glycosyl transferase 64" evidence="11">
    <location>
        <begin position="467"/>
        <end position="658"/>
    </location>
</feature>
<evidence type="ECO:0000259" key="10">
    <source>
        <dbReference type="Pfam" id="PF03016"/>
    </source>
</evidence>
<keyword evidence="4 9" id="KW-0812">Transmembrane</keyword>
<dbReference type="Pfam" id="PF03016">
    <property type="entry name" value="Exostosin_GT47"/>
    <property type="match status" value="1"/>
</dbReference>
<evidence type="ECO:0000259" key="11">
    <source>
        <dbReference type="Pfam" id="PF09258"/>
    </source>
</evidence>
<evidence type="ECO:0000256" key="1">
    <source>
        <dbReference type="ARBA" id="ARBA00004648"/>
    </source>
</evidence>
<evidence type="ECO:0000313" key="13">
    <source>
        <dbReference type="Proteomes" id="UP000218231"/>
    </source>
</evidence>
<dbReference type="GO" id="GO:0015012">
    <property type="term" value="P:heparan sulfate proteoglycan biosynthetic process"/>
    <property type="evidence" value="ECO:0007669"/>
    <property type="project" value="UniProtKB-ARBA"/>
</dbReference>
<evidence type="ECO:0000256" key="9">
    <source>
        <dbReference type="SAM" id="Phobius"/>
    </source>
</evidence>
<accession>A0A2A2J829</accession>
<comment type="subcellular location">
    <subcellularLocation>
        <location evidence="1">Endoplasmic reticulum membrane</location>
        <topology evidence="1">Single-pass type II membrane protein</topology>
    </subcellularLocation>
</comment>
<keyword evidence="7 9" id="KW-0472">Membrane</keyword>
<evidence type="ECO:0000256" key="8">
    <source>
        <dbReference type="ARBA" id="ARBA00023157"/>
    </source>
</evidence>
<dbReference type="OrthoDB" id="5954868at2759"/>
<gene>
    <name evidence="12" type="ORF">WR25_05102</name>
</gene>
<evidence type="ECO:0000256" key="5">
    <source>
        <dbReference type="ARBA" id="ARBA00022824"/>
    </source>
</evidence>
<evidence type="ECO:0000256" key="6">
    <source>
        <dbReference type="ARBA" id="ARBA00022989"/>
    </source>
</evidence>
<feature type="domain" description="Exostosin GT47" evidence="10">
    <location>
        <begin position="161"/>
        <end position="320"/>
    </location>
</feature>
<dbReference type="EMBL" id="LIAE01010624">
    <property type="protein sequence ID" value="PAV57795.1"/>
    <property type="molecule type" value="Genomic_DNA"/>
</dbReference>
<evidence type="ECO:0000313" key="12">
    <source>
        <dbReference type="EMBL" id="PAV57795.1"/>
    </source>
</evidence>
<dbReference type="STRING" id="2018661.A0A2A2J829"/>
<proteinExistence type="inferred from homology"/>
<keyword evidence="8" id="KW-1015">Disulfide bond</keyword>
<dbReference type="Pfam" id="PF09258">
    <property type="entry name" value="Glyco_transf_64"/>
    <property type="match status" value="1"/>
</dbReference>
<keyword evidence="5" id="KW-0256">Endoplasmic reticulum</keyword>
<keyword evidence="3" id="KW-0808">Transferase</keyword>
<dbReference type="Gene3D" id="3.90.550.10">
    <property type="entry name" value="Spore Coat Polysaccharide Biosynthesis Protein SpsA, Chain A"/>
    <property type="match status" value="1"/>
</dbReference>
<feature type="transmembrane region" description="Helical" evidence="9">
    <location>
        <begin position="25"/>
        <end position="43"/>
    </location>
</feature>
<evidence type="ECO:0008006" key="14">
    <source>
        <dbReference type="Google" id="ProtNLM"/>
    </source>
</evidence>
<dbReference type="GO" id="GO:0005789">
    <property type="term" value="C:endoplasmic reticulum membrane"/>
    <property type="evidence" value="ECO:0007669"/>
    <property type="project" value="UniProtKB-SubCell"/>
</dbReference>
<dbReference type="InterPro" id="IPR015338">
    <property type="entry name" value="GT64_dom"/>
</dbReference>